<feature type="binding site" evidence="9">
    <location>
        <position position="366"/>
    </location>
    <ligand>
        <name>Mg(2+)</name>
        <dbReference type="ChEBI" id="CHEBI:18420"/>
        <label>2</label>
    </ligand>
</feature>
<evidence type="ECO:0000256" key="2">
    <source>
        <dbReference type="ARBA" id="ARBA00022484"/>
    </source>
</evidence>
<evidence type="ECO:0000256" key="7">
    <source>
        <dbReference type="ARBA" id="ARBA00030248"/>
    </source>
</evidence>
<dbReference type="GO" id="GO:0039694">
    <property type="term" value="P:viral RNA genome replication"/>
    <property type="evidence" value="ECO:0007669"/>
    <property type="project" value="InterPro"/>
</dbReference>
<name>A0A8S5L0S1_9VIRU</name>
<evidence type="ECO:0000256" key="3">
    <source>
        <dbReference type="ARBA" id="ARBA00022679"/>
    </source>
</evidence>
<dbReference type="Pfam" id="PF03431">
    <property type="entry name" value="RNA_replicase_B"/>
    <property type="match status" value="1"/>
</dbReference>
<sequence length="546" mass="61485">MRFDADVKRFVLKFLARLDSPMSLRVKLLIDAGEWDELTRLSVDPSAYMDSPWGAFRYFCDAQAVALVKKIPGLPTSFKLDEVARDTFWECEKQCTMSNVVLLRHVDHPVLETAVEQAADAMFSRARRWIARVLGKLPTVLDGRFGPGATYESAEWCRKNIVAYDKLCNIPRCTPLAKSFEDHLVWQTGLRHAWEAVAVDRFIPTVPGNRFTSVAKDSSKNRGICIEPGLNIWAQLAVGGAIRRSLKVVGIDLDHNQTLHRQLACAASLSGRFVTIDLSNASDTICTALVRLLLPDEWHELLDSLRSHKTRVTIKRGKRMVKKWVLLQKFSSMGNGFTFELETLIFSALAHACGGEVGVDSYVYGDDIIVPQEIARDVIAILRYAGFTPNKRKTFVTTAFRESCGGDFLSGFNVRPYFLKEIPNEPDQWIAVANGVWSISSRGLAPDRFTAVRLAAMDHLPSHIRRNRGPTALGDVILHDHPARWTSKLKFQQRWFRCWVPVPSLVRLERFNWEVAMTAAVLGLPSGGLSPRDSVTGHRVRHLRYS</sequence>
<dbReference type="RefSeq" id="YP_010769505.1">
    <property type="nucleotide sequence ID" value="NC_073995.1"/>
</dbReference>
<evidence type="ECO:0000256" key="6">
    <source>
        <dbReference type="ARBA" id="ARBA00022953"/>
    </source>
</evidence>
<proteinExistence type="predicted"/>
<dbReference type="SUPFAM" id="SSF56672">
    <property type="entry name" value="DNA/RNA polymerases"/>
    <property type="match status" value="1"/>
</dbReference>
<dbReference type="PROSITE" id="PS50522">
    <property type="entry name" value="RDRP_PHAGE"/>
    <property type="match status" value="1"/>
</dbReference>
<accession>A0A8S5L0S1</accession>
<evidence type="ECO:0000256" key="4">
    <source>
        <dbReference type="ARBA" id="ARBA00022695"/>
    </source>
</evidence>
<keyword evidence="9" id="KW-0479">Metal-binding</keyword>
<keyword evidence="2 11" id="KW-0696">RNA-directed RNA polymerase</keyword>
<feature type="domain" description="RdRp catalytic" evidence="10">
    <location>
        <begin position="262"/>
        <end position="398"/>
    </location>
</feature>
<evidence type="ECO:0000313" key="11">
    <source>
        <dbReference type="EMBL" id="DAD51036.1"/>
    </source>
</evidence>
<dbReference type="GO" id="GO:0003968">
    <property type="term" value="F:RNA-directed RNA polymerase activity"/>
    <property type="evidence" value="ECO:0007669"/>
    <property type="project" value="UniProtKB-KW"/>
</dbReference>
<gene>
    <name evidence="11" type="primary">SRR6960551_11_3</name>
</gene>
<keyword evidence="9" id="KW-0460">Magnesium</keyword>
<keyword evidence="12" id="KW-1185">Reference proteome</keyword>
<dbReference type="InterPro" id="IPR005093">
    <property type="entry name" value="RNArep_beta"/>
</dbReference>
<evidence type="ECO:0000256" key="8">
    <source>
        <dbReference type="ARBA" id="ARBA00048744"/>
    </source>
</evidence>
<protein>
    <recommendedName>
        <fullName evidence="1">RNA-directed RNA polymerase</fullName>
        <ecNumber evidence="1">2.7.7.48</ecNumber>
    </recommendedName>
    <alternativeName>
        <fullName evidence="7">RNA replicase beta chain</fullName>
    </alternativeName>
</protein>
<comment type="catalytic activity">
    <reaction evidence="8">
        <text>RNA(n) + a ribonucleoside 5'-triphosphate = RNA(n+1) + diphosphate</text>
        <dbReference type="Rhea" id="RHEA:21248"/>
        <dbReference type="Rhea" id="RHEA-COMP:14527"/>
        <dbReference type="Rhea" id="RHEA-COMP:17342"/>
        <dbReference type="ChEBI" id="CHEBI:33019"/>
        <dbReference type="ChEBI" id="CHEBI:61557"/>
        <dbReference type="ChEBI" id="CHEBI:140395"/>
        <dbReference type="EC" id="2.7.7.48"/>
    </reaction>
</comment>
<dbReference type="GO" id="GO:0000166">
    <property type="term" value="F:nucleotide binding"/>
    <property type="evidence" value="ECO:0007669"/>
    <property type="project" value="UniProtKB-KW"/>
</dbReference>
<keyword evidence="4" id="KW-0548">Nucleotidyltransferase</keyword>
<feature type="binding site" evidence="9">
    <location>
        <position position="277"/>
    </location>
    <ligand>
        <name>Mg(2+)</name>
        <dbReference type="ChEBI" id="CHEBI:18420"/>
        <label>2</label>
    </ligand>
</feature>
<organism evidence="11 12">
    <name type="scientific">ssRNA phage SRR6960551_11</name>
    <dbReference type="NCBI Taxonomy" id="2786549"/>
    <lineage>
        <taxon>Viruses</taxon>
        <taxon>Riboviria</taxon>
        <taxon>Orthornavirae</taxon>
        <taxon>Lenarviricota</taxon>
        <taxon>Leviviricetes</taxon>
        <taxon>Norzivirales</taxon>
        <taxon>Fiersviridae</taxon>
        <taxon>Manrohovirus</taxon>
        <taxon>Manrohovirus lutadaptatum</taxon>
    </lineage>
</organism>
<comment type="cofactor">
    <cofactor evidence="9">
        <name>Mg(2+)</name>
        <dbReference type="ChEBI" id="CHEBI:18420"/>
    </cofactor>
    <text evidence="9">Binds 2 Mg(2+) per subunit.</text>
</comment>
<dbReference type="GO" id="GO:0046872">
    <property type="term" value="F:metal ion binding"/>
    <property type="evidence" value="ECO:0007669"/>
    <property type="project" value="UniProtKB-KW"/>
</dbReference>
<keyword evidence="3" id="KW-0808">Transferase</keyword>
<evidence type="ECO:0000256" key="9">
    <source>
        <dbReference type="PIRSR" id="PIRSR605093-1"/>
    </source>
</evidence>
<dbReference type="InterPro" id="IPR043502">
    <property type="entry name" value="DNA/RNA_pol_sf"/>
</dbReference>
<dbReference type="GeneID" id="80398541"/>
<evidence type="ECO:0000256" key="5">
    <source>
        <dbReference type="ARBA" id="ARBA00022741"/>
    </source>
</evidence>
<evidence type="ECO:0000313" key="12">
    <source>
        <dbReference type="Proteomes" id="UP000681725"/>
    </source>
</evidence>
<dbReference type="InterPro" id="IPR007096">
    <property type="entry name" value="RNA-dir_Rpol_cat_phage"/>
</dbReference>
<dbReference type="EC" id="2.7.7.48" evidence="1"/>
<reference evidence="11" key="1">
    <citation type="submission" date="2020-09" db="EMBL/GenBank/DDBJ databases">
        <title>Leviviricetes taxonomy.</title>
        <authorList>
            <person name="Stockdale S.R."/>
            <person name="Callanan J."/>
            <person name="Adriaenssens E.M."/>
            <person name="Kuhn J.H."/>
            <person name="Rumnieks J."/>
            <person name="Shkoporov A."/>
            <person name="Draper L.A."/>
            <person name="Ross P."/>
            <person name="Hill C."/>
        </authorList>
    </citation>
    <scope>NUCLEOTIDE SEQUENCE</scope>
</reference>
<dbReference type="Proteomes" id="UP000681725">
    <property type="component" value="Segment"/>
</dbReference>
<feature type="binding site" evidence="9">
    <location>
        <position position="367"/>
    </location>
    <ligand>
        <name>Mg(2+)</name>
        <dbReference type="ChEBI" id="CHEBI:18420"/>
        <label>2</label>
    </ligand>
</feature>
<keyword evidence="5" id="KW-0547">Nucleotide-binding</keyword>
<dbReference type="KEGG" id="vg:80398541"/>
<evidence type="ECO:0000259" key="10">
    <source>
        <dbReference type="PROSITE" id="PS50522"/>
    </source>
</evidence>
<evidence type="ECO:0000256" key="1">
    <source>
        <dbReference type="ARBA" id="ARBA00012494"/>
    </source>
</evidence>
<keyword evidence="6" id="KW-0693">Viral RNA replication</keyword>
<dbReference type="EMBL" id="BK013699">
    <property type="protein sequence ID" value="DAD51036.1"/>
    <property type="molecule type" value="Genomic_RNA"/>
</dbReference>